<feature type="region of interest" description="Disordered" evidence="1">
    <location>
        <begin position="156"/>
        <end position="189"/>
    </location>
</feature>
<dbReference type="EMBL" id="GG666627">
    <property type="protein sequence ID" value="EEN47634.1"/>
    <property type="molecule type" value="Genomic_DNA"/>
</dbReference>
<dbReference type="AlphaFoldDB" id="C3ZIA9"/>
<proteinExistence type="predicted"/>
<feature type="compositionally biased region" description="Acidic residues" evidence="1">
    <location>
        <begin position="156"/>
        <end position="165"/>
    </location>
</feature>
<protein>
    <submittedName>
        <fullName evidence="2">Uncharacterized protein</fullName>
    </submittedName>
</protein>
<evidence type="ECO:0000256" key="1">
    <source>
        <dbReference type="SAM" id="MobiDB-lite"/>
    </source>
</evidence>
<accession>C3ZIA9</accession>
<organism>
    <name type="scientific">Branchiostoma floridae</name>
    <name type="common">Florida lancelet</name>
    <name type="synonym">Amphioxus</name>
    <dbReference type="NCBI Taxonomy" id="7739"/>
    <lineage>
        <taxon>Eukaryota</taxon>
        <taxon>Metazoa</taxon>
        <taxon>Chordata</taxon>
        <taxon>Cephalochordata</taxon>
        <taxon>Leptocardii</taxon>
        <taxon>Amphioxiformes</taxon>
        <taxon>Branchiostomatidae</taxon>
        <taxon>Branchiostoma</taxon>
    </lineage>
</organism>
<sequence>MAGSVSEQEWGKASLKICDALTVQEQATGSSIGAFYQANKANIMLAIGRAVEGHQDVRVGGKAKEDSPLVQVIFYSQLGYQYFKSILNGHFLQACLQTELKKIGYEEPVIVSVERWELPNLPEGEVDSWELVSMGTRGIMLDKVMPWLDNLPDISDEEDVEEEDGAGPSGAKRARRQQQPPAEISAQQAELQEGPLKKLRAGLLQNKDSPTAPTLLNAYSCLEKGATMVINGGYQEGEGVEDLLEGIILMENVSPDLVTKILYDQSWLNLDKTKFDTLITKQLKTTPDSTPCLLIEALQLPEGHTQQQAMNQVIDIVLQHGETDPMYKHLAYMYCVLAFIIWMTIRQPAPVLSAFASALMHKSDHLPTLFFTAWCSIDVSVAQAIRQFHHFIHTAPTDHYWVPHAHYLLVTLYSKQDPSVHMDRILHHYNMAQQTDRNRLPVFPPASSVLTDPARRVYEQVMAQPGM</sequence>
<gene>
    <name evidence="2" type="ORF">BRAFLDRAFT_80719</name>
</gene>
<reference evidence="2" key="1">
    <citation type="journal article" date="2008" name="Nature">
        <title>The amphioxus genome and the evolution of the chordate karyotype.</title>
        <authorList>
            <consortium name="US DOE Joint Genome Institute (JGI-PGF)"/>
            <person name="Putnam N.H."/>
            <person name="Butts T."/>
            <person name="Ferrier D.E.K."/>
            <person name="Furlong R.F."/>
            <person name="Hellsten U."/>
            <person name="Kawashima T."/>
            <person name="Robinson-Rechavi M."/>
            <person name="Shoguchi E."/>
            <person name="Terry A."/>
            <person name="Yu J.-K."/>
            <person name="Benito-Gutierrez E.L."/>
            <person name="Dubchak I."/>
            <person name="Garcia-Fernandez J."/>
            <person name="Gibson-Brown J.J."/>
            <person name="Grigoriev I.V."/>
            <person name="Horton A.C."/>
            <person name="de Jong P.J."/>
            <person name="Jurka J."/>
            <person name="Kapitonov V.V."/>
            <person name="Kohara Y."/>
            <person name="Kuroki Y."/>
            <person name="Lindquist E."/>
            <person name="Lucas S."/>
            <person name="Osoegawa K."/>
            <person name="Pennacchio L.A."/>
            <person name="Salamov A.A."/>
            <person name="Satou Y."/>
            <person name="Sauka-Spengler T."/>
            <person name="Schmutz J."/>
            <person name="Shin-I T."/>
            <person name="Toyoda A."/>
            <person name="Bronner-Fraser M."/>
            <person name="Fujiyama A."/>
            <person name="Holland L.Z."/>
            <person name="Holland P.W.H."/>
            <person name="Satoh N."/>
            <person name="Rokhsar D.S."/>
        </authorList>
    </citation>
    <scope>NUCLEOTIDE SEQUENCE [LARGE SCALE GENOMIC DNA]</scope>
    <source>
        <strain evidence="2">S238N-H82</strain>
        <tissue evidence="2">Testes</tissue>
    </source>
</reference>
<feature type="compositionally biased region" description="Polar residues" evidence="1">
    <location>
        <begin position="177"/>
        <end position="189"/>
    </location>
</feature>
<name>C3ZIA9_BRAFL</name>
<evidence type="ECO:0000313" key="2">
    <source>
        <dbReference type="EMBL" id="EEN47634.1"/>
    </source>
</evidence>
<dbReference type="InParanoid" id="C3ZIA9"/>